<proteinExistence type="predicted"/>
<evidence type="ECO:0000259" key="1">
    <source>
        <dbReference type="Pfam" id="PF00535"/>
    </source>
</evidence>
<dbReference type="InterPro" id="IPR050834">
    <property type="entry name" value="Glycosyltransf_2"/>
</dbReference>
<dbReference type="SUPFAM" id="SSF53448">
    <property type="entry name" value="Nucleotide-diphospho-sugar transferases"/>
    <property type="match status" value="1"/>
</dbReference>
<protein>
    <submittedName>
        <fullName evidence="2">Glycosyl transferase</fullName>
    </submittedName>
</protein>
<dbReference type="AlphaFoldDB" id="A0A194AB87"/>
<dbReference type="RefSeq" id="WP_069856904.1">
    <property type="nucleotide sequence ID" value="NZ_BDFE01000004.1"/>
</dbReference>
<comment type="caution">
    <text evidence="2">The sequence shown here is derived from an EMBL/GenBank/DDBJ whole genome shotgun (WGS) entry which is preliminary data.</text>
</comment>
<evidence type="ECO:0000313" key="2">
    <source>
        <dbReference type="EMBL" id="GAU07437.1"/>
    </source>
</evidence>
<dbReference type="GO" id="GO:0016740">
    <property type="term" value="F:transferase activity"/>
    <property type="evidence" value="ECO:0007669"/>
    <property type="project" value="UniProtKB-KW"/>
</dbReference>
<accession>A0A194AB87</accession>
<sequence length="276" mass="30997">MPLVSVIIPTHNRSGLCIKAVTSVLTQTWKDVEVLLVDDGSDDDTLMRAARIADPRLRVFSQENKGVSAARNLGAAHACGRYIALLDSDDYWLPTKLERQLRFMREGGFHISQTEEIWIRRGKRVNPKHIHTKVAGWMFAPSLALCLISPSCVMLTRALWDEVGPFDEALPACEDYDLWLKTCLRVPVGLVPEALVVKTGGRADQLSGKIIGLDLYRIYAMRNVLDQGVLNDEDKDELVRMLRMKAMIYIKGCLKRGRFAEAQRLRQLLGPRLAAG</sequence>
<dbReference type="CDD" id="cd00761">
    <property type="entry name" value="Glyco_tranf_GTA_type"/>
    <property type="match status" value="1"/>
</dbReference>
<evidence type="ECO:0000313" key="3">
    <source>
        <dbReference type="Proteomes" id="UP000095200"/>
    </source>
</evidence>
<dbReference type="PANTHER" id="PTHR43685:SF2">
    <property type="entry name" value="GLYCOSYLTRANSFERASE 2-LIKE DOMAIN-CONTAINING PROTEIN"/>
    <property type="match status" value="1"/>
</dbReference>
<keyword evidence="3" id="KW-1185">Reference proteome</keyword>
<gene>
    <name evidence="2" type="ORF">DPF_0118</name>
</gene>
<dbReference type="EMBL" id="BDFE01000004">
    <property type="protein sequence ID" value="GAU07437.1"/>
    <property type="molecule type" value="Genomic_DNA"/>
</dbReference>
<dbReference type="STRING" id="1592317.DPF_0118"/>
<dbReference type="OrthoDB" id="5291101at2"/>
<dbReference type="InterPro" id="IPR001173">
    <property type="entry name" value="Glyco_trans_2-like"/>
</dbReference>
<dbReference type="Pfam" id="PF00535">
    <property type="entry name" value="Glycos_transf_2"/>
    <property type="match status" value="1"/>
</dbReference>
<name>A0A194AB87_9BACT</name>
<dbReference type="Gene3D" id="3.90.550.10">
    <property type="entry name" value="Spore Coat Polysaccharide Biosynthesis Protein SpsA, Chain A"/>
    <property type="match status" value="1"/>
</dbReference>
<feature type="domain" description="Glycosyltransferase 2-like" evidence="1">
    <location>
        <begin position="5"/>
        <end position="131"/>
    </location>
</feature>
<reference evidence="3" key="1">
    <citation type="submission" date="2016-06" db="EMBL/GenBank/DDBJ databases">
        <title>Draft genome sequence of Desulfoplanes formicivorans strain Pf12B.</title>
        <authorList>
            <person name="Watanabe M."/>
            <person name="Kojima H."/>
            <person name="Fukui M."/>
        </authorList>
    </citation>
    <scope>NUCLEOTIDE SEQUENCE [LARGE SCALE GENOMIC DNA]</scope>
    <source>
        <strain evidence="3">Pf12B</strain>
    </source>
</reference>
<keyword evidence="2" id="KW-0808">Transferase</keyword>
<dbReference type="Proteomes" id="UP000095200">
    <property type="component" value="Unassembled WGS sequence"/>
</dbReference>
<dbReference type="PANTHER" id="PTHR43685">
    <property type="entry name" value="GLYCOSYLTRANSFERASE"/>
    <property type="match status" value="1"/>
</dbReference>
<organism evidence="2 3">
    <name type="scientific">Desulfoplanes formicivorans</name>
    <dbReference type="NCBI Taxonomy" id="1592317"/>
    <lineage>
        <taxon>Bacteria</taxon>
        <taxon>Pseudomonadati</taxon>
        <taxon>Thermodesulfobacteriota</taxon>
        <taxon>Desulfovibrionia</taxon>
        <taxon>Desulfovibrionales</taxon>
        <taxon>Desulfoplanaceae</taxon>
        <taxon>Desulfoplanes</taxon>
    </lineage>
</organism>
<dbReference type="InterPro" id="IPR029044">
    <property type="entry name" value="Nucleotide-diphossugar_trans"/>
</dbReference>